<comment type="function">
    <text evidence="3">PPIases accelerate the folding of proteins. It catalyzes the cis-trans isomerization of proline imidic peptide bonds in oligopeptides.</text>
</comment>
<evidence type="ECO:0000256" key="2">
    <source>
        <dbReference type="ARBA" id="ARBA00023235"/>
    </source>
</evidence>
<comment type="caution">
    <text evidence="5">The sequence shown here is derived from an EMBL/GenBank/DDBJ whole genome shotgun (WGS) entry which is preliminary data.</text>
</comment>
<dbReference type="EC" id="5.2.1.8" evidence="3"/>
<evidence type="ECO:0000313" key="6">
    <source>
        <dbReference type="Proteomes" id="UP001207930"/>
    </source>
</evidence>
<dbReference type="CDD" id="cd00317">
    <property type="entry name" value="cyclophilin"/>
    <property type="match status" value="1"/>
</dbReference>
<keyword evidence="3" id="KW-0732">Signal</keyword>
<dbReference type="InterPro" id="IPR044666">
    <property type="entry name" value="Cyclophilin_A-like"/>
</dbReference>
<evidence type="ECO:0000313" key="5">
    <source>
        <dbReference type="EMBL" id="MCW1883288.1"/>
    </source>
</evidence>
<dbReference type="PROSITE" id="PS50072">
    <property type="entry name" value="CSA_PPIASE_2"/>
    <property type="match status" value="1"/>
</dbReference>
<feature type="domain" description="PPIase cyclophilin-type" evidence="4">
    <location>
        <begin position="50"/>
        <end position="168"/>
    </location>
</feature>
<proteinExistence type="inferred from homology"/>
<dbReference type="InterPro" id="IPR002130">
    <property type="entry name" value="Cyclophilin-type_PPIase_dom"/>
</dbReference>
<dbReference type="EMBL" id="JAPDDS010000001">
    <property type="protein sequence ID" value="MCW1883288.1"/>
    <property type="molecule type" value="Genomic_DNA"/>
</dbReference>
<dbReference type="GO" id="GO:0016853">
    <property type="term" value="F:isomerase activity"/>
    <property type="evidence" value="ECO:0007669"/>
    <property type="project" value="UniProtKB-KW"/>
</dbReference>
<comment type="similarity">
    <text evidence="3">Belongs to the cyclophilin-type PPIase family.</text>
</comment>
<sequence>MKRRLILALALFAPFAFAQEEAKKEEAKPAEAAKTEEIKDIKIKMVTTKGDIEATIFASKVPVTAANFLSLAKRGYYNGIAFHRVIDNFMVQGGDPTESGRGGPGYKFADEFHASLKHNKAGIFSMANAGPGTNGSQFFITMAPTPFLDNRHSVFGEVTKGQEVVNKILGKMDTGEQGGKVDPAGKGDKIEKIEIIDSTDALFAAQKAKIEEWDTKLKAAGK</sequence>
<dbReference type="Proteomes" id="UP001207930">
    <property type="component" value="Unassembled WGS sequence"/>
</dbReference>
<evidence type="ECO:0000256" key="1">
    <source>
        <dbReference type="ARBA" id="ARBA00023110"/>
    </source>
</evidence>
<comment type="catalytic activity">
    <reaction evidence="3">
        <text>[protein]-peptidylproline (omega=180) = [protein]-peptidylproline (omega=0)</text>
        <dbReference type="Rhea" id="RHEA:16237"/>
        <dbReference type="Rhea" id="RHEA-COMP:10747"/>
        <dbReference type="Rhea" id="RHEA-COMP:10748"/>
        <dbReference type="ChEBI" id="CHEBI:83833"/>
        <dbReference type="ChEBI" id="CHEBI:83834"/>
        <dbReference type="EC" id="5.2.1.8"/>
    </reaction>
</comment>
<feature type="chain" id="PRO_5044997575" description="Peptidyl-prolyl cis-trans isomerase" evidence="3">
    <location>
        <begin position="19"/>
        <end position="222"/>
    </location>
</feature>
<dbReference type="PRINTS" id="PR00153">
    <property type="entry name" value="CSAPPISMRASE"/>
</dbReference>
<reference evidence="5 6" key="1">
    <citation type="submission" date="2022-10" db="EMBL/GenBank/DDBJ databases">
        <title>Luteolibacter flavescens strain MCCC 1K03193, whole genome shotgun sequencing project.</title>
        <authorList>
            <person name="Zhao G."/>
            <person name="Shen L."/>
        </authorList>
    </citation>
    <scope>NUCLEOTIDE SEQUENCE [LARGE SCALE GENOMIC DNA]</scope>
    <source>
        <strain evidence="5 6">MCCC 1K03193</strain>
    </source>
</reference>
<keyword evidence="6" id="KW-1185">Reference proteome</keyword>
<dbReference type="PANTHER" id="PTHR45625">
    <property type="entry name" value="PEPTIDYL-PROLYL CIS-TRANS ISOMERASE-RELATED"/>
    <property type="match status" value="1"/>
</dbReference>
<gene>
    <name evidence="5" type="ORF">OKA04_01015</name>
</gene>
<evidence type="ECO:0000259" key="4">
    <source>
        <dbReference type="PROSITE" id="PS50072"/>
    </source>
</evidence>
<organism evidence="5 6">
    <name type="scientific">Luteolibacter flavescens</name>
    <dbReference type="NCBI Taxonomy" id="1859460"/>
    <lineage>
        <taxon>Bacteria</taxon>
        <taxon>Pseudomonadati</taxon>
        <taxon>Verrucomicrobiota</taxon>
        <taxon>Verrucomicrobiia</taxon>
        <taxon>Verrucomicrobiales</taxon>
        <taxon>Verrucomicrobiaceae</taxon>
        <taxon>Luteolibacter</taxon>
    </lineage>
</organism>
<dbReference type="PANTHER" id="PTHR45625:SF4">
    <property type="entry name" value="PEPTIDYLPROLYL ISOMERASE DOMAIN AND WD REPEAT-CONTAINING PROTEIN 1"/>
    <property type="match status" value="1"/>
</dbReference>
<dbReference type="Pfam" id="PF00160">
    <property type="entry name" value="Pro_isomerase"/>
    <property type="match status" value="1"/>
</dbReference>
<dbReference type="Gene3D" id="2.40.100.10">
    <property type="entry name" value="Cyclophilin-like"/>
    <property type="match status" value="1"/>
</dbReference>
<feature type="signal peptide" evidence="3">
    <location>
        <begin position="1"/>
        <end position="18"/>
    </location>
</feature>
<dbReference type="InterPro" id="IPR029000">
    <property type="entry name" value="Cyclophilin-like_dom_sf"/>
</dbReference>
<protein>
    <recommendedName>
        <fullName evidence="3">Peptidyl-prolyl cis-trans isomerase</fullName>
        <shortName evidence="3">PPIase</shortName>
        <ecNumber evidence="3">5.2.1.8</ecNumber>
    </recommendedName>
</protein>
<dbReference type="SUPFAM" id="SSF50891">
    <property type="entry name" value="Cyclophilin-like"/>
    <property type="match status" value="1"/>
</dbReference>
<keyword evidence="1 3" id="KW-0697">Rotamase</keyword>
<evidence type="ECO:0000256" key="3">
    <source>
        <dbReference type="RuleBase" id="RU363019"/>
    </source>
</evidence>
<accession>A0ABT3FI88</accession>
<keyword evidence="2 3" id="KW-0413">Isomerase</keyword>
<name>A0ABT3FI88_9BACT</name>